<dbReference type="OrthoDB" id="34197at2"/>
<dbReference type="Gene3D" id="3.40.50.1240">
    <property type="entry name" value="Phosphoglycerate mutase-like"/>
    <property type="match status" value="1"/>
</dbReference>
<evidence type="ECO:0000313" key="1">
    <source>
        <dbReference type="EMBL" id="PWS39369.1"/>
    </source>
</evidence>
<comment type="caution">
    <text evidence="1">The sequence shown here is derived from an EMBL/GenBank/DDBJ whole genome shotgun (WGS) entry which is preliminary data.</text>
</comment>
<dbReference type="Proteomes" id="UP000245765">
    <property type="component" value="Unassembled WGS sequence"/>
</dbReference>
<organism evidence="1 2">
    <name type="scientific">Falsiroseomonas bella</name>
    <dbReference type="NCBI Taxonomy" id="2184016"/>
    <lineage>
        <taxon>Bacteria</taxon>
        <taxon>Pseudomonadati</taxon>
        <taxon>Pseudomonadota</taxon>
        <taxon>Alphaproteobacteria</taxon>
        <taxon>Acetobacterales</taxon>
        <taxon>Roseomonadaceae</taxon>
        <taxon>Falsiroseomonas</taxon>
    </lineage>
</organism>
<reference evidence="2" key="1">
    <citation type="submission" date="2018-05" db="EMBL/GenBank/DDBJ databases">
        <authorList>
            <person name="Du Z."/>
            <person name="Wang X."/>
        </authorList>
    </citation>
    <scope>NUCLEOTIDE SEQUENCE [LARGE SCALE GENOMIC DNA]</scope>
    <source>
        <strain evidence="2">CQN31</strain>
    </source>
</reference>
<dbReference type="Pfam" id="PF00300">
    <property type="entry name" value="His_Phos_1"/>
    <property type="match status" value="1"/>
</dbReference>
<dbReference type="AlphaFoldDB" id="A0A317FN33"/>
<keyword evidence="2" id="KW-1185">Reference proteome</keyword>
<name>A0A317FN33_9PROT</name>
<dbReference type="SUPFAM" id="SSF53254">
    <property type="entry name" value="Phosphoglycerate mutase-like"/>
    <property type="match status" value="1"/>
</dbReference>
<gene>
    <name evidence="1" type="ORF">DFH01_07860</name>
</gene>
<accession>A0A317FN33</accession>
<evidence type="ECO:0000313" key="2">
    <source>
        <dbReference type="Proteomes" id="UP000245765"/>
    </source>
</evidence>
<proteinExistence type="predicted"/>
<protein>
    <submittedName>
        <fullName evidence="1">Histidine phosphatase family protein</fullName>
    </submittedName>
</protein>
<dbReference type="InterPro" id="IPR029033">
    <property type="entry name" value="His_PPase_superfam"/>
</dbReference>
<dbReference type="InterPro" id="IPR013078">
    <property type="entry name" value="His_Pase_superF_clade-1"/>
</dbReference>
<sequence length="187" mass="19852">MVFLTHPEVVIDPAVPVPEWHLAPEGIAKLRRFAASGGMAGVGTVWASTECKAIETAGILAAAKGLGVRVREDLGENDRSATGYLPPPEFQRMADAFFARPEESVRGWERAVDAQARIVAAVRAVMADSPDTGDILVAAHGGVGALLRGHLLGAPISRALDQPSAGCWFAVALPEWRLLTPEWRALA</sequence>
<dbReference type="EMBL" id="QGNA01000001">
    <property type="protein sequence ID" value="PWS39369.1"/>
    <property type="molecule type" value="Genomic_DNA"/>
</dbReference>